<evidence type="ECO:0000313" key="1">
    <source>
        <dbReference type="EMBL" id="SDZ46491.1"/>
    </source>
</evidence>
<dbReference type="AlphaFoldDB" id="A0A1H3T9H3"/>
<sequence length="315" mass="33486">MSVVGAVAPPFAFALADLASSSPRRSASLLLKMIDADGALAVVQDADSGEFSRPPALQFSLGSDVLCLSGDGASALLMSPTGSVCRIGRHDFASGREQWVSVPSSTWVPRAAAMVDPGMAAVLAETWDASDPEDADGAAVITMVNLETGHCEAIYSAPGWPAAESTVTVSPDALYIAATYAALPDDPDEVYSHTIVVDLRGRLLRHLRGAQIVPQGNTGWLNRSHVACELSTADGMPEPELAAIDVFSGRRRPLRSSWRRPIARIGDRFLFEPTQPTGTGPRLETVALRGEDWTPFLTVEEPSLIMHVDVAAVNR</sequence>
<protein>
    <submittedName>
        <fullName evidence="1">Uncharacterized protein</fullName>
    </submittedName>
</protein>
<keyword evidence="2" id="KW-1185">Reference proteome</keyword>
<name>A0A1H3T9H3_9ACTN</name>
<dbReference type="EMBL" id="FNQB01000003">
    <property type="protein sequence ID" value="SDZ46491.1"/>
    <property type="molecule type" value="Genomic_DNA"/>
</dbReference>
<organism evidence="1 2">
    <name type="scientific">Asanoa ishikariensis</name>
    <dbReference type="NCBI Taxonomy" id="137265"/>
    <lineage>
        <taxon>Bacteria</taxon>
        <taxon>Bacillati</taxon>
        <taxon>Actinomycetota</taxon>
        <taxon>Actinomycetes</taxon>
        <taxon>Micromonosporales</taxon>
        <taxon>Micromonosporaceae</taxon>
        <taxon>Asanoa</taxon>
    </lineage>
</organism>
<accession>A0A1H3T9H3</accession>
<evidence type="ECO:0000313" key="2">
    <source>
        <dbReference type="Proteomes" id="UP000199632"/>
    </source>
</evidence>
<proteinExistence type="predicted"/>
<dbReference type="Proteomes" id="UP000199632">
    <property type="component" value="Unassembled WGS sequence"/>
</dbReference>
<reference evidence="2" key="1">
    <citation type="submission" date="2016-10" db="EMBL/GenBank/DDBJ databases">
        <authorList>
            <person name="Varghese N."/>
            <person name="Submissions S."/>
        </authorList>
    </citation>
    <scope>NUCLEOTIDE SEQUENCE [LARGE SCALE GENOMIC DNA]</scope>
    <source>
        <strain evidence="2">DSM 44718</strain>
    </source>
</reference>
<gene>
    <name evidence="1" type="ORF">SAMN05421684_5333</name>
</gene>